<organism evidence="2 3">
    <name type="scientific">Ancylostoma ceylanicum</name>
    <dbReference type="NCBI Taxonomy" id="53326"/>
    <lineage>
        <taxon>Eukaryota</taxon>
        <taxon>Metazoa</taxon>
        <taxon>Ecdysozoa</taxon>
        <taxon>Nematoda</taxon>
        <taxon>Chromadorea</taxon>
        <taxon>Rhabditida</taxon>
        <taxon>Rhabditina</taxon>
        <taxon>Rhabditomorpha</taxon>
        <taxon>Strongyloidea</taxon>
        <taxon>Ancylostomatidae</taxon>
        <taxon>Ancylostomatinae</taxon>
        <taxon>Ancylostoma</taxon>
    </lineage>
</organism>
<dbReference type="AlphaFoldDB" id="A0A016W9C1"/>
<reference evidence="3" key="1">
    <citation type="journal article" date="2015" name="Nat. Genet.">
        <title>The genome and transcriptome of the zoonotic hookworm Ancylostoma ceylanicum identify infection-specific gene families.</title>
        <authorList>
            <person name="Schwarz E.M."/>
            <person name="Hu Y."/>
            <person name="Antoshechkin I."/>
            <person name="Miller M.M."/>
            <person name="Sternberg P.W."/>
            <person name="Aroian R.V."/>
        </authorList>
    </citation>
    <scope>NUCLEOTIDE SEQUENCE</scope>
    <source>
        <strain evidence="3">HY135</strain>
    </source>
</reference>
<dbReference type="OrthoDB" id="5868648at2759"/>
<dbReference type="Proteomes" id="UP000024635">
    <property type="component" value="Unassembled WGS sequence"/>
</dbReference>
<evidence type="ECO:0000313" key="2">
    <source>
        <dbReference type="EMBL" id="EYC36201.1"/>
    </source>
</evidence>
<keyword evidence="1" id="KW-0732">Signal</keyword>
<gene>
    <name evidence="2" type="primary">Acey_s0923.g3055</name>
    <name evidence="2" type="synonym">Acey-C01B10.6</name>
    <name evidence="2" type="ORF">Y032_0923g3055</name>
</gene>
<feature type="signal peptide" evidence="1">
    <location>
        <begin position="1"/>
        <end position="16"/>
    </location>
</feature>
<protein>
    <submittedName>
        <fullName evidence="2">Uncharacterized protein</fullName>
    </submittedName>
</protein>
<evidence type="ECO:0000313" key="3">
    <source>
        <dbReference type="Proteomes" id="UP000024635"/>
    </source>
</evidence>
<proteinExistence type="predicted"/>
<feature type="non-terminal residue" evidence="2">
    <location>
        <position position="1"/>
    </location>
</feature>
<sequence>MWKALLLLLLLAVAQGRDDILNDVKEDDDEEKTSTTTAGTTSLTEAFIQMCAENDPKFSLGKFGGSPEDIQVMLGKALISTGVKTLDIENDKEPIDGKLLLQRSLALSNQVKRLTDEIYSLEAAINATDSPYFAQLAQMTAKATEMETSLGKLVQQLGALNERQEKIDIQEQNISRMFTCMAQSECVTREPTTQSTTTTTTTVESTATTTVEPAATTTVESTTTIPLDKCPDVKAEPVTTFSQLYVIPESK</sequence>
<name>A0A016W9C1_9BILA</name>
<keyword evidence="3" id="KW-1185">Reference proteome</keyword>
<comment type="caution">
    <text evidence="2">The sequence shown here is derived from an EMBL/GenBank/DDBJ whole genome shotgun (WGS) entry which is preliminary data.</text>
</comment>
<feature type="chain" id="PRO_5001494282" evidence="1">
    <location>
        <begin position="17"/>
        <end position="251"/>
    </location>
</feature>
<dbReference type="EMBL" id="JARK01000523">
    <property type="protein sequence ID" value="EYC36201.1"/>
    <property type="molecule type" value="Genomic_DNA"/>
</dbReference>
<accession>A0A016W9C1</accession>
<evidence type="ECO:0000256" key="1">
    <source>
        <dbReference type="SAM" id="SignalP"/>
    </source>
</evidence>